<dbReference type="RefSeq" id="WP_377281139.1">
    <property type="nucleotide sequence ID" value="NZ_JBHRSI010000003.1"/>
</dbReference>
<protein>
    <submittedName>
        <fullName evidence="2">Holdfast anchor protein HfaD</fullName>
    </submittedName>
</protein>
<dbReference type="EMBL" id="JBHUEY010000001">
    <property type="protein sequence ID" value="MFD1782030.1"/>
    <property type="molecule type" value="Genomic_DNA"/>
</dbReference>
<organism evidence="2 3">
    <name type="scientific">Phenylobacterium terrae</name>
    <dbReference type="NCBI Taxonomy" id="2665495"/>
    <lineage>
        <taxon>Bacteria</taxon>
        <taxon>Pseudomonadati</taxon>
        <taxon>Pseudomonadota</taxon>
        <taxon>Alphaproteobacteria</taxon>
        <taxon>Caulobacterales</taxon>
        <taxon>Caulobacteraceae</taxon>
        <taxon>Phenylobacterium</taxon>
    </lineage>
</organism>
<proteinExistence type="predicted"/>
<keyword evidence="3" id="KW-1185">Reference proteome</keyword>
<keyword evidence="1" id="KW-0732">Signal</keyword>
<dbReference type="Proteomes" id="UP001597237">
    <property type="component" value="Unassembled WGS sequence"/>
</dbReference>
<accession>A0ABW4N030</accession>
<evidence type="ECO:0000256" key="1">
    <source>
        <dbReference type="SAM" id="SignalP"/>
    </source>
</evidence>
<evidence type="ECO:0000313" key="2">
    <source>
        <dbReference type="EMBL" id="MFD1782030.1"/>
    </source>
</evidence>
<sequence>MRTPAKILLAGTLVATAPFAAATSHAQSPVLNEQIQLGDLFSSQILNVEEVTDQTVGVATSTANSFDARVDGGDLDVISYQESGGAVGSQVTANVAVSSGASTSLSSNASGNLGDAAVYAGALTAVTTQVSRGGTIAAVGQYEGENAEAGDIASSVQALGNSQGFSVSAAVSGVRASQYNSADISADGGGVVGYVDNTAMFSAAAAANNITSAAGYGSSERMILDQNNESGLVQAAQFTAFGNAYVTQTSATASGNNISAGNEGALLDMTALQQNQAYVRAQAESSGYQFGSGTASAYGVGNSLLAGQLGEEVVLDVEQLNIAGGVEAIAAYTGHEGYDAHASAMAMGNAATGYACSECDGRMSVNNRQTNDADVAATGTVTVTGSARSAIGAANAVGNTASYYVTRPQE</sequence>
<name>A0ABW4N030_9CAUL</name>
<reference evidence="3" key="1">
    <citation type="journal article" date="2019" name="Int. J. Syst. Evol. Microbiol.">
        <title>The Global Catalogue of Microorganisms (GCM) 10K type strain sequencing project: providing services to taxonomists for standard genome sequencing and annotation.</title>
        <authorList>
            <consortium name="The Broad Institute Genomics Platform"/>
            <consortium name="The Broad Institute Genome Sequencing Center for Infectious Disease"/>
            <person name="Wu L."/>
            <person name="Ma J."/>
        </authorList>
    </citation>
    <scope>NUCLEOTIDE SEQUENCE [LARGE SCALE GENOMIC DNA]</scope>
    <source>
        <strain evidence="3">DFY28</strain>
    </source>
</reference>
<evidence type="ECO:0000313" key="3">
    <source>
        <dbReference type="Proteomes" id="UP001597237"/>
    </source>
</evidence>
<dbReference type="InterPro" id="IPR049860">
    <property type="entry name" value="Holdfast_HfaD"/>
</dbReference>
<gene>
    <name evidence="2" type="primary">hfaD</name>
    <name evidence="2" type="ORF">ACFSC0_01395</name>
</gene>
<feature type="signal peptide" evidence="1">
    <location>
        <begin position="1"/>
        <end position="26"/>
    </location>
</feature>
<feature type="chain" id="PRO_5046676077" evidence="1">
    <location>
        <begin position="27"/>
        <end position="410"/>
    </location>
</feature>
<comment type="caution">
    <text evidence="2">The sequence shown here is derived from an EMBL/GenBank/DDBJ whole genome shotgun (WGS) entry which is preliminary data.</text>
</comment>
<dbReference type="NCBIfam" id="NF037936">
    <property type="entry name" value="holdfast_HfaD"/>
    <property type="match status" value="1"/>
</dbReference>